<dbReference type="EMBL" id="LYPB01000063">
    <property type="protein sequence ID" value="OAS18744.1"/>
    <property type="molecule type" value="Genomic_DNA"/>
</dbReference>
<dbReference type="Pfam" id="PF00072">
    <property type="entry name" value="Response_reg"/>
    <property type="match status" value="1"/>
</dbReference>
<sequence length="219" mass="25396">MAKILIVDDERAINDLIAVNLKMVGHEYIQLYSGDQISHVLQESKIDLVILDVMLPGKDGFEVIKEVLKRNVPVIYLTARDSLADKVHGLEIGAEDYIAKPFEAVELIARIHVALRRNQRDNNEFTLDHTVVDLDKHTVTVQGQIVEMTNKEFQLLELLIQNKNIALSREKIVERIWGYDFYGDTRTVDVHIQKLRKKLDWDNQIKTVYKYGYRLEVQV</sequence>
<dbReference type="AlphaFoldDB" id="A0A198AB75"/>
<organism evidence="11 12">
    <name type="scientific">Paenibacillus oryzisoli</name>
    <dbReference type="NCBI Taxonomy" id="1850517"/>
    <lineage>
        <taxon>Bacteria</taxon>
        <taxon>Bacillati</taxon>
        <taxon>Bacillota</taxon>
        <taxon>Bacilli</taxon>
        <taxon>Bacillales</taxon>
        <taxon>Paenibacillaceae</taxon>
        <taxon>Paenibacillus</taxon>
    </lineage>
</organism>
<evidence type="ECO:0000256" key="3">
    <source>
        <dbReference type="ARBA" id="ARBA00023012"/>
    </source>
</evidence>
<dbReference type="STRING" id="1850517.A8708_29095"/>
<dbReference type="PROSITE" id="PS51755">
    <property type="entry name" value="OMPR_PHOB"/>
    <property type="match status" value="1"/>
</dbReference>
<dbReference type="Gene3D" id="6.10.250.690">
    <property type="match status" value="1"/>
</dbReference>
<dbReference type="GO" id="GO:0000976">
    <property type="term" value="F:transcription cis-regulatory region binding"/>
    <property type="evidence" value="ECO:0007669"/>
    <property type="project" value="TreeGrafter"/>
</dbReference>
<gene>
    <name evidence="11" type="ORF">A8708_29095</name>
</gene>
<dbReference type="PROSITE" id="PS50110">
    <property type="entry name" value="RESPONSE_REGULATORY"/>
    <property type="match status" value="1"/>
</dbReference>
<dbReference type="GO" id="GO:0000156">
    <property type="term" value="F:phosphorelay response regulator activity"/>
    <property type="evidence" value="ECO:0007669"/>
    <property type="project" value="TreeGrafter"/>
</dbReference>
<dbReference type="Proteomes" id="UP000078454">
    <property type="component" value="Unassembled WGS sequence"/>
</dbReference>
<evidence type="ECO:0000256" key="2">
    <source>
        <dbReference type="ARBA" id="ARBA00022553"/>
    </source>
</evidence>
<dbReference type="RefSeq" id="WP_068664278.1">
    <property type="nucleotide sequence ID" value="NZ_LYPB01000063.1"/>
</dbReference>
<feature type="domain" description="Response regulatory" evidence="9">
    <location>
        <begin position="3"/>
        <end position="115"/>
    </location>
</feature>
<reference evidence="11 12" key="1">
    <citation type="submission" date="2016-05" db="EMBL/GenBank/DDBJ databases">
        <title>Paenibacillus sp. 1ZS3-15 nov., isolated from the rhizosphere soil.</title>
        <authorList>
            <person name="Zhang X.X."/>
            <person name="Zhang J."/>
        </authorList>
    </citation>
    <scope>NUCLEOTIDE SEQUENCE [LARGE SCALE GENOMIC DNA]</scope>
    <source>
        <strain evidence="11 12">1ZS3-15</strain>
    </source>
</reference>
<dbReference type="GO" id="GO:0032993">
    <property type="term" value="C:protein-DNA complex"/>
    <property type="evidence" value="ECO:0007669"/>
    <property type="project" value="TreeGrafter"/>
</dbReference>
<name>A0A198AB75_9BACL</name>
<feature type="modified residue" description="4-aspartylphosphate" evidence="7">
    <location>
        <position position="52"/>
    </location>
</feature>
<keyword evidence="5 8" id="KW-0238">DNA-binding</keyword>
<dbReference type="InterPro" id="IPR001789">
    <property type="entry name" value="Sig_transdc_resp-reg_receiver"/>
</dbReference>
<dbReference type="InterPro" id="IPR001867">
    <property type="entry name" value="OmpR/PhoB-type_DNA-bd"/>
</dbReference>
<keyword evidence="2 7" id="KW-0597">Phosphoprotein</keyword>
<dbReference type="FunFam" id="1.10.10.10:FF:000018">
    <property type="entry name" value="DNA-binding response regulator ResD"/>
    <property type="match status" value="1"/>
</dbReference>
<dbReference type="SMART" id="SM00448">
    <property type="entry name" value="REC"/>
    <property type="match status" value="1"/>
</dbReference>
<evidence type="ECO:0000256" key="6">
    <source>
        <dbReference type="ARBA" id="ARBA00023163"/>
    </source>
</evidence>
<evidence type="ECO:0000256" key="7">
    <source>
        <dbReference type="PROSITE-ProRule" id="PRU00169"/>
    </source>
</evidence>
<keyword evidence="4" id="KW-0805">Transcription regulation</keyword>
<evidence type="ECO:0000259" key="9">
    <source>
        <dbReference type="PROSITE" id="PS50110"/>
    </source>
</evidence>
<dbReference type="GO" id="GO:0005829">
    <property type="term" value="C:cytosol"/>
    <property type="evidence" value="ECO:0007669"/>
    <property type="project" value="TreeGrafter"/>
</dbReference>
<evidence type="ECO:0000256" key="4">
    <source>
        <dbReference type="ARBA" id="ARBA00023015"/>
    </source>
</evidence>
<feature type="DNA-binding region" description="OmpR/PhoB-type" evidence="8">
    <location>
        <begin position="122"/>
        <end position="217"/>
    </location>
</feature>
<dbReference type="Pfam" id="PF00486">
    <property type="entry name" value="Trans_reg_C"/>
    <property type="match status" value="1"/>
</dbReference>
<evidence type="ECO:0000256" key="5">
    <source>
        <dbReference type="ARBA" id="ARBA00023125"/>
    </source>
</evidence>
<dbReference type="CDD" id="cd17574">
    <property type="entry name" value="REC_OmpR"/>
    <property type="match status" value="1"/>
</dbReference>
<dbReference type="InterPro" id="IPR036388">
    <property type="entry name" value="WH-like_DNA-bd_sf"/>
</dbReference>
<keyword evidence="12" id="KW-1185">Reference proteome</keyword>
<evidence type="ECO:0000313" key="11">
    <source>
        <dbReference type="EMBL" id="OAS18744.1"/>
    </source>
</evidence>
<evidence type="ECO:0000256" key="8">
    <source>
        <dbReference type="PROSITE-ProRule" id="PRU01091"/>
    </source>
</evidence>
<evidence type="ECO:0000259" key="10">
    <source>
        <dbReference type="PROSITE" id="PS51755"/>
    </source>
</evidence>
<dbReference type="SUPFAM" id="SSF52172">
    <property type="entry name" value="CheY-like"/>
    <property type="match status" value="1"/>
</dbReference>
<dbReference type="InterPro" id="IPR011006">
    <property type="entry name" value="CheY-like_superfamily"/>
</dbReference>
<protein>
    <submittedName>
        <fullName evidence="11">DNA-binding response regulator</fullName>
    </submittedName>
</protein>
<dbReference type="Gene3D" id="3.40.50.2300">
    <property type="match status" value="1"/>
</dbReference>
<evidence type="ECO:0000256" key="1">
    <source>
        <dbReference type="ARBA" id="ARBA00004496"/>
    </source>
</evidence>
<proteinExistence type="predicted"/>
<keyword evidence="3" id="KW-0902">Two-component regulatory system</keyword>
<feature type="domain" description="OmpR/PhoB-type" evidence="10">
    <location>
        <begin position="122"/>
        <end position="217"/>
    </location>
</feature>
<accession>A0A198AB75</accession>
<dbReference type="GO" id="GO:0006355">
    <property type="term" value="P:regulation of DNA-templated transcription"/>
    <property type="evidence" value="ECO:0007669"/>
    <property type="project" value="InterPro"/>
</dbReference>
<dbReference type="SMART" id="SM00862">
    <property type="entry name" value="Trans_reg_C"/>
    <property type="match status" value="1"/>
</dbReference>
<dbReference type="PANTHER" id="PTHR48111:SF1">
    <property type="entry name" value="TWO-COMPONENT RESPONSE REGULATOR ORR33"/>
    <property type="match status" value="1"/>
</dbReference>
<dbReference type="PANTHER" id="PTHR48111">
    <property type="entry name" value="REGULATOR OF RPOS"/>
    <property type="match status" value="1"/>
</dbReference>
<comment type="caution">
    <text evidence="11">The sequence shown here is derived from an EMBL/GenBank/DDBJ whole genome shotgun (WGS) entry which is preliminary data.</text>
</comment>
<dbReference type="InterPro" id="IPR039420">
    <property type="entry name" value="WalR-like"/>
</dbReference>
<comment type="subcellular location">
    <subcellularLocation>
        <location evidence="1">Cytoplasm</location>
    </subcellularLocation>
</comment>
<dbReference type="OrthoDB" id="9778712at2"/>
<evidence type="ECO:0000313" key="12">
    <source>
        <dbReference type="Proteomes" id="UP000078454"/>
    </source>
</evidence>
<dbReference type="Gene3D" id="1.10.10.10">
    <property type="entry name" value="Winged helix-like DNA-binding domain superfamily/Winged helix DNA-binding domain"/>
    <property type="match status" value="1"/>
</dbReference>
<keyword evidence="6" id="KW-0804">Transcription</keyword>
<dbReference type="CDD" id="cd00383">
    <property type="entry name" value="trans_reg_C"/>
    <property type="match status" value="1"/>
</dbReference>